<gene>
    <name evidence="1" type="ORF">A1507_15740</name>
</gene>
<dbReference type="AlphaFoldDB" id="A0A177NAL6"/>
<dbReference type="EMBL" id="LUUJ01000093">
    <property type="protein sequence ID" value="OAI14130.1"/>
    <property type="molecule type" value="Genomic_DNA"/>
</dbReference>
<evidence type="ECO:0000313" key="2">
    <source>
        <dbReference type="Proteomes" id="UP000077857"/>
    </source>
</evidence>
<evidence type="ECO:0000313" key="1">
    <source>
        <dbReference type="EMBL" id="OAI14130.1"/>
    </source>
</evidence>
<dbReference type="OrthoDB" id="5570773at2"/>
<dbReference type="Proteomes" id="UP000077857">
    <property type="component" value="Unassembled WGS sequence"/>
</dbReference>
<organism evidence="1 2">
    <name type="scientific">Methylomonas koyamae</name>
    <dbReference type="NCBI Taxonomy" id="702114"/>
    <lineage>
        <taxon>Bacteria</taxon>
        <taxon>Pseudomonadati</taxon>
        <taxon>Pseudomonadota</taxon>
        <taxon>Gammaproteobacteria</taxon>
        <taxon>Methylococcales</taxon>
        <taxon>Methylococcaceae</taxon>
        <taxon>Methylomonas</taxon>
    </lineage>
</organism>
<proteinExistence type="predicted"/>
<sequence length="199" mass="21952">MTPSELLNLMESSIIKTGFLRNTSVYGRAELVALSPDQQFKGVNDKGAAVPVYNLKQTANAMAGFKSYICDYTPDKVHYQILDREADYCFTVTMNGCTFGIGSQADDGTVMVTHGNMNSSGLGEEYGEAVDSLMGSGTLYITPHMYARKSADETRKNLTTFGIRINGTWNFFYQKYEILGPGQIKHLGLFPFKTTMLTG</sequence>
<name>A0A177NAL6_9GAMM</name>
<accession>A0A177NAL6</accession>
<reference evidence="1 2" key="1">
    <citation type="submission" date="2016-03" db="EMBL/GenBank/DDBJ databases">
        <authorList>
            <person name="Ploux O."/>
        </authorList>
    </citation>
    <scope>NUCLEOTIDE SEQUENCE [LARGE SCALE GENOMIC DNA]</scope>
    <source>
        <strain evidence="1 2">R-45378</strain>
    </source>
</reference>
<dbReference type="RefSeq" id="WP_064041192.1">
    <property type="nucleotide sequence ID" value="NZ_LUUJ01000093.1"/>
</dbReference>
<protein>
    <submittedName>
        <fullName evidence="1">Uncharacterized protein</fullName>
    </submittedName>
</protein>
<comment type="caution">
    <text evidence="1">The sequence shown here is derived from an EMBL/GenBank/DDBJ whole genome shotgun (WGS) entry which is preliminary data.</text>
</comment>